<comment type="caution">
    <text evidence="7">The sequence shown here is derived from an EMBL/GenBank/DDBJ whole genome shotgun (WGS) entry which is preliminary data.</text>
</comment>
<keyword evidence="5" id="KW-0175">Coiled coil</keyword>
<dbReference type="InterPro" id="IPR009061">
    <property type="entry name" value="DNA-bd_dom_put_sf"/>
</dbReference>
<dbReference type="CDD" id="cd01106">
    <property type="entry name" value="HTH_TipAL-Mta"/>
    <property type="match status" value="1"/>
</dbReference>
<evidence type="ECO:0000259" key="6">
    <source>
        <dbReference type="PROSITE" id="PS50937"/>
    </source>
</evidence>
<dbReference type="Pfam" id="PF13411">
    <property type="entry name" value="MerR_1"/>
    <property type="match status" value="1"/>
</dbReference>
<dbReference type="InterPro" id="IPR012925">
    <property type="entry name" value="TipAS_dom"/>
</dbReference>
<name>D0BKK0_9LACT</name>
<dbReference type="HOGENOM" id="CLU_060077_0_6_9"/>
<dbReference type="PANTHER" id="PTHR30204">
    <property type="entry name" value="REDOX-CYCLING DRUG-SENSING TRANSCRIPTIONAL ACTIVATOR SOXR"/>
    <property type="match status" value="1"/>
</dbReference>
<keyword evidence="2" id="KW-0238">DNA-binding</keyword>
<gene>
    <name evidence="7" type="ORF">HMPREF0446_00485</name>
</gene>
<organism evidence="7 8">
    <name type="scientific">Granulicatella elegans ATCC 700633</name>
    <dbReference type="NCBI Taxonomy" id="626369"/>
    <lineage>
        <taxon>Bacteria</taxon>
        <taxon>Bacillati</taxon>
        <taxon>Bacillota</taxon>
        <taxon>Bacilli</taxon>
        <taxon>Lactobacillales</taxon>
        <taxon>Carnobacteriaceae</taxon>
        <taxon>Granulicatella</taxon>
    </lineage>
</organism>
<dbReference type="Pfam" id="PF07739">
    <property type="entry name" value="TipAS"/>
    <property type="match status" value="1"/>
</dbReference>
<dbReference type="InterPro" id="IPR036244">
    <property type="entry name" value="TipA-like_antibiotic-bd"/>
</dbReference>
<dbReference type="SUPFAM" id="SSF46955">
    <property type="entry name" value="Putative DNA-binding domain"/>
    <property type="match status" value="1"/>
</dbReference>
<dbReference type="InterPro" id="IPR047057">
    <property type="entry name" value="MerR_fam"/>
</dbReference>
<keyword evidence="8" id="KW-1185">Reference proteome</keyword>
<dbReference type="eggNOG" id="COG0789">
    <property type="taxonomic scope" value="Bacteria"/>
</dbReference>
<keyword evidence="3" id="KW-0010">Activator</keyword>
<evidence type="ECO:0000256" key="5">
    <source>
        <dbReference type="SAM" id="Coils"/>
    </source>
</evidence>
<dbReference type="Gene3D" id="1.10.1660.10">
    <property type="match status" value="1"/>
</dbReference>
<feature type="domain" description="HTH merR-type" evidence="6">
    <location>
        <begin position="1"/>
        <end position="69"/>
    </location>
</feature>
<dbReference type="InterPro" id="IPR000551">
    <property type="entry name" value="MerR-type_HTH_dom"/>
</dbReference>
<dbReference type="Gene3D" id="1.10.490.50">
    <property type="entry name" value="Antibiotic binding domain of TipA-like multidrug resistance regulators"/>
    <property type="match status" value="1"/>
</dbReference>
<sequence>MYFIKQVSELSGVSVRTLHHYDNIGLLSPQKDENGYRYYSEEDLSYLQTILYYKYLGFSLKEIQSLLQQKEEDLLPHLQKQLMLMQNEKEKLLTLIDTLEKTILSTERKIRMSSEEKFKGFSVSDNKKYKNEAIKKYGEEVINEAEEKQQGKEDIVAEGFNRIFFAYADNIQKGIPATDEVNVTLAKELHQHMCQYAFDCSIDVFSSIGLGYAKNDEFRTNLDKYGEGVGQYACDAIQQYVAEVRG</sequence>
<evidence type="ECO:0000256" key="4">
    <source>
        <dbReference type="ARBA" id="ARBA00023163"/>
    </source>
</evidence>
<dbReference type="OrthoDB" id="9814833at2"/>
<protein>
    <recommendedName>
        <fullName evidence="6">HTH merR-type domain-containing protein</fullName>
    </recommendedName>
</protein>
<feature type="coiled-coil region" evidence="5">
    <location>
        <begin position="82"/>
        <end position="116"/>
    </location>
</feature>
<proteinExistence type="predicted"/>
<reference evidence="7" key="2">
    <citation type="submission" date="2011-10" db="EMBL/GenBank/DDBJ databases">
        <title>The Genome Sequence of Granulicatella elegans ATCC 700633.</title>
        <authorList>
            <consortium name="The Broad Institute Genome Sequencing Platform"/>
            <consortium name="The Broad Institute Genome Sequencing Center for Infectious Disease"/>
            <person name="Earl A."/>
            <person name="Ward D."/>
            <person name="Feldgarden M."/>
            <person name="Gevers D."/>
            <person name="Sibley C.D."/>
            <person name="Field T.R."/>
            <person name="Grinwis M."/>
            <person name="Eshaghurshan C.S."/>
            <person name="Surette M.G."/>
            <person name="Young S.K."/>
            <person name="Zeng Q."/>
            <person name="Gargeya S."/>
            <person name="Fitzgerald M."/>
            <person name="Haas B."/>
            <person name="Abouelleil A."/>
            <person name="Alvarado L."/>
            <person name="Arachchi H.M."/>
            <person name="Berlin A."/>
            <person name="Brown A."/>
            <person name="Chapman S.B."/>
            <person name="Chen Z."/>
            <person name="Dunbar C."/>
            <person name="Freedman E."/>
            <person name="Gearin G."/>
            <person name="Goldberg J."/>
            <person name="Griggs A."/>
            <person name="Gujja S."/>
            <person name="Heiman D."/>
            <person name="Howarth C."/>
            <person name="Larson L."/>
            <person name="Lui A."/>
            <person name="MacDonald P.J.P."/>
            <person name="Montmayeur A."/>
            <person name="Murphy C."/>
            <person name="Neiman D."/>
            <person name="Pearson M."/>
            <person name="Priest M."/>
            <person name="Roberts A."/>
            <person name="Saif S."/>
            <person name="Shea T."/>
            <person name="Shenoy N."/>
            <person name="Sisk P."/>
            <person name="Stolte C."/>
            <person name="Sykes S."/>
            <person name="Wortman J."/>
            <person name="Nusbaum C."/>
            <person name="Birren B."/>
        </authorList>
    </citation>
    <scope>NUCLEOTIDE SEQUENCE [LARGE SCALE GENOMIC DNA]</scope>
    <source>
        <strain evidence="7">ATCC 700633</strain>
    </source>
</reference>
<accession>D0BKK0</accession>
<evidence type="ECO:0000313" key="8">
    <source>
        <dbReference type="Proteomes" id="UP000002939"/>
    </source>
</evidence>
<keyword evidence="4" id="KW-0804">Transcription</keyword>
<dbReference type="AlphaFoldDB" id="D0BKK0"/>
<evidence type="ECO:0000256" key="3">
    <source>
        <dbReference type="ARBA" id="ARBA00023159"/>
    </source>
</evidence>
<evidence type="ECO:0000256" key="2">
    <source>
        <dbReference type="ARBA" id="ARBA00023125"/>
    </source>
</evidence>
<dbReference type="RefSeq" id="WP_006702759.1">
    <property type="nucleotide sequence ID" value="NZ_KI391971.1"/>
</dbReference>
<dbReference type="PROSITE" id="PS50937">
    <property type="entry name" value="HTH_MERR_2"/>
    <property type="match status" value="1"/>
</dbReference>
<dbReference type="SUPFAM" id="SSF89082">
    <property type="entry name" value="Antibiotic binding domain of TipA-like multidrug resistance regulators"/>
    <property type="match status" value="1"/>
</dbReference>
<dbReference type="EMBL" id="ACRF02000013">
    <property type="protein sequence ID" value="EEW93603.1"/>
    <property type="molecule type" value="Genomic_DNA"/>
</dbReference>
<dbReference type="Proteomes" id="UP000002939">
    <property type="component" value="Unassembled WGS sequence"/>
</dbReference>
<evidence type="ECO:0000313" key="7">
    <source>
        <dbReference type="EMBL" id="EEW93603.1"/>
    </source>
</evidence>
<dbReference type="SMART" id="SM00422">
    <property type="entry name" value="HTH_MERR"/>
    <property type="match status" value="1"/>
</dbReference>
<keyword evidence="1" id="KW-0805">Transcription regulation</keyword>
<dbReference type="GO" id="GO:0003677">
    <property type="term" value="F:DNA binding"/>
    <property type="evidence" value="ECO:0007669"/>
    <property type="project" value="UniProtKB-KW"/>
</dbReference>
<dbReference type="GO" id="GO:0003700">
    <property type="term" value="F:DNA-binding transcription factor activity"/>
    <property type="evidence" value="ECO:0007669"/>
    <property type="project" value="InterPro"/>
</dbReference>
<dbReference type="STRING" id="626369.HMPREF0446_00485"/>
<evidence type="ECO:0000256" key="1">
    <source>
        <dbReference type="ARBA" id="ARBA00023015"/>
    </source>
</evidence>
<dbReference type="PANTHER" id="PTHR30204:SF90">
    <property type="entry name" value="HTH-TYPE TRANSCRIPTIONAL ACTIVATOR MTA"/>
    <property type="match status" value="1"/>
</dbReference>
<reference evidence="7" key="1">
    <citation type="submission" date="2009-09" db="EMBL/GenBank/DDBJ databases">
        <authorList>
            <consortium name="The Broad Institute Genome Sequencing Platform"/>
            <person name="Ward D."/>
            <person name="Feldgarden M."/>
            <person name="Earl A."/>
            <person name="Young S.K."/>
            <person name="Zeng Q."/>
            <person name="Koehrsen M."/>
            <person name="Alvarado L."/>
            <person name="Berlin A."/>
            <person name="Bochicchio J."/>
            <person name="Borenstein D."/>
            <person name="Chapman S.B."/>
            <person name="Chen Z."/>
            <person name="Engels R."/>
            <person name="Freedman E."/>
            <person name="Gellesch M."/>
            <person name="Goldberg J."/>
            <person name="Griggs A."/>
            <person name="Gujja S."/>
            <person name="Heilman E."/>
            <person name="Heiman D."/>
            <person name="Hepburn T."/>
            <person name="Howarth C."/>
            <person name="Jen D."/>
            <person name="Larson L."/>
            <person name="Lewis B."/>
            <person name="Mehta T."/>
            <person name="Park D."/>
            <person name="Pearson M."/>
            <person name="Roberts A."/>
            <person name="Saif S."/>
            <person name="Shea T."/>
            <person name="Shenoy N."/>
            <person name="Sisk P."/>
            <person name="Stolte C."/>
            <person name="Sykes S."/>
            <person name="Thomson T."/>
            <person name="Walk T."/>
            <person name="White J."/>
            <person name="Yandava C."/>
            <person name="Sibley C.D."/>
            <person name="Field T.R."/>
            <person name="Grinwis M."/>
            <person name="Eshaghurshan C.S."/>
            <person name="Surette M.G."/>
            <person name="Haas B."/>
            <person name="Nusbaum C."/>
            <person name="Birren B."/>
        </authorList>
    </citation>
    <scope>NUCLEOTIDE SEQUENCE [LARGE SCALE GENOMIC DNA]</scope>
    <source>
        <strain evidence="7">ATCC 700633</strain>
    </source>
</reference>